<evidence type="ECO:0000256" key="1">
    <source>
        <dbReference type="ARBA" id="ARBA00001946"/>
    </source>
</evidence>
<dbReference type="GO" id="GO:0046872">
    <property type="term" value="F:metal ion binding"/>
    <property type="evidence" value="ECO:0007669"/>
    <property type="project" value="UniProtKB-KW"/>
</dbReference>
<dbReference type="GO" id="GO:0070733">
    <property type="term" value="F:AMPylase activity"/>
    <property type="evidence" value="ECO:0007669"/>
    <property type="project" value="TreeGrafter"/>
</dbReference>
<dbReference type="EMBL" id="KN822942">
    <property type="protein sequence ID" value="KIO34691.1"/>
    <property type="molecule type" value="Genomic_DNA"/>
</dbReference>
<evidence type="ECO:0000256" key="3">
    <source>
        <dbReference type="ARBA" id="ARBA00022679"/>
    </source>
</evidence>
<keyword evidence="3" id="KW-0808">Transferase</keyword>
<proteinExistence type="inferred from homology"/>
<protein>
    <recommendedName>
        <fullName evidence="9">Selenoprotein O</fullName>
    </recommendedName>
</protein>
<comment type="similarity">
    <text evidence="2">Belongs to the SELO family.</text>
</comment>
<evidence type="ECO:0000256" key="7">
    <source>
        <dbReference type="ARBA" id="ARBA00022840"/>
    </source>
</evidence>
<reference evidence="10 11" key="1">
    <citation type="submission" date="2014-04" db="EMBL/GenBank/DDBJ databases">
        <authorList>
            <consortium name="DOE Joint Genome Institute"/>
            <person name="Kuo A."/>
            <person name="Girlanda M."/>
            <person name="Perotto S."/>
            <person name="Kohler A."/>
            <person name="Nagy L.G."/>
            <person name="Floudas D."/>
            <person name="Copeland A."/>
            <person name="Barry K.W."/>
            <person name="Cichocki N."/>
            <person name="Veneault-Fourrey C."/>
            <person name="LaButti K."/>
            <person name="Lindquist E.A."/>
            <person name="Lipzen A."/>
            <person name="Lundell T."/>
            <person name="Morin E."/>
            <person name="Murat C."/>
            <person name="Sun H."/>
            <person name="Tunlid A."/>
            <person name="Henrissat B."/>
            <person name="Grigoriev I.V."/>
            <person name="Hibbett D.S."/>
            <person name="Martin F."/>
            <person name="Nordberg H.P."/>
            <person name="Cantor M.N."/>
            <person name="Hua S.X."/>
        </authorList>
    </citation>
    <scope>NUCLEOTIDE SEQUENCE [LARGE SCALE GENOMIC DNA]</scope>
    <source>
        <strain evidence="10 11">MUT 4182</strain>
    </source>
</reference>
<keyword evidence="7" id="KW-0067">ATP-binding</keyword>
<comment type="cofactor">
    <cofactor evidence="1">
        <name>Mg(2+)</name>
        <dbReference type="ChEBI" id="CHEBI:18420"/>
    </cofactor>
</comment>
<organism evidence="10 11">
    <name type="scientific">Tulasnella calospora MUT 4182</name>
    <dbReference type="NCBI Taxonomy" id="1051891"/>
    <lineage>
        <taxon>Eukaryota</taxon>
        <taxon>Fungi</taxon>
        <taxon>Dikarya</taxon>
        <taxon>Basidiomycota</taxon>
        <taxon>Agaricomycotina</taxon>
        <taxon>Agaricomycetes</taxon>
        <taxon>Cantharellales</taxon>
        <taxon>Tulasnellaceae</taxon>
        <taxon>Tulasnella</taxon>
    </lineage>
</organism>
<dbReference type="GO" id="GO:0005524">
    <property type="term" value="F:ATP binding"/>
    <property type="evidence" value="ECO:0007669"/>
    <property type="project" value="UniProtKB-KW"/>
</dbReference>
<dbReference type="InterPro" id="IPR003846">
    <property type="entry name" value="SelO"/>
</dbReference>
<dbReference type="HOGENOM" id="CLU_010245_2_0_1"/>
<evidence type="ECO:0000256" key="6">
    <source>
        <dbReference type="ARBA" id="ARBA00022741"/>
    </source>
</evidence>
<name>A0A0C3QXA7_9AGAM</name>
<evidence type="ECO:0000313" key="11">
    <source>
        <dbReference type="Proteomes" id="UP000054248"/>
    </source>
</evidence>
<dbReference type="OrthoDB" id="10254721at2759"/>
<evidence type="ECO:0000313" key="10">
    <source>
        <dbReference type="EMBL" id="KIO34691.1"/>
    </source>
</evidence>
<dbReference type="Proteomes" id="UP000054248">
    <property type="component" value="Unassembled WGS sequence"/>
</dbReference>
<evidence type="ECO:0000256" key="2">
    <source>
        <dbReference type="ARBA" id="ARBA00009747"/>
    </source>
</evidence>
<sequence>MASSKVPISRLPLPSSTHILTHNLNPDPVAKNIKELVELIKTQPSVLRKSRAAHESAHFFYMTPLPLGFPYNIRPPPDDITKEERAAYVEKVISLFEPLSEAPLAPSAGTTSQSDLKKYHSLEREHHPRELLSVAPTCLRDCFPELDVGDSLHVIGDQQPKAKIEEQGSTSIEASKAAREELVDILSGNSVLMSVPPEGHDDRGYAPWSLRYSGHQFGSWAGQLGDGRAISIFETPLPSDPDTTFELQLKGAGRTPFSRGADGLAVLRSSVREYLVAEAMQALRIPTTRSLSLISLPTIRVYREEVETAAIVCRVAESFIRIGNFQALNSEQPDASYMFLGSSGGAFAQQPPNYEALRVLGEWVTRRVLKLDVKEGEPWAKKLVWECARRNALMVAGWQAQGFMHGVMNTDNISIMGLTIDYGPYAFMDIFDEGHICNHTDEGGRYAYKYQPTMIVYAIRMLLKSLGPVIGYELEHGKAVAPGWARDIPKGKLKTWTAEAEEALSDDLEVCIMETFADEYWGLMRQRLGLRTSQIKDHTEIIQPLLALMQKHSMDFHATFRHLTTFRASWMSPRTPDMPLGNDAADPLDGFLQTLLPSDSAQPINLPAATKEWLEYLQTYATRINLAEEQAAWKELVGETKADGTPSGLNQEWEAIREAHAKQYNPRFVLRQWVLEDLISTLQTEAKDADNRDLEKPTKGRDALNKILRMCTEPFGGWGAEGASGEALTDEEKEERRLCGTGPKSLMGFQCSCSS</sequence>
<keyword evidence="11" id="KW-1185">Reference proteome</keyword>
<accession>A0A0C3QXA7</accession>
<keyword evidence="4" id="KW-0548">Nucleotidyltransferase</keyword>
<keyword evidence="5" id="KW-0479">Metal-binding</keyword>
<keyword evidence="8" id="KW-0460">Magnesium</keyword>
<dbReference type="PANTHER" id="PTHR32057">
    <property type="entry name" value="PROTEIN ADENYLYLTRANSFERASE SELO, MITOCHONDRIAL"/>
    <property type="match status" value="1"/>
</dbReference>
<dbReference type="PANTHER" id="PTHR32057:SF14">
    <property type="entry name" value="PROTEIN ADENYLYLTRANSFERASE SELO, MITOCHONDRIAL"/>
    <property type="match status" value="1"/>
</dbReference>
<dbReference type="AlphaFoldDB" id="A0A0C3QXA7"/>
<reference evidence="11" key="2">
    <citation type="submission" date="2015-01" db="EMBL/GenBank/DDBJ databases">
        <title>Evolutionary Origins and Diversification of the Mycorrhizal Mutualists.</title>
        <authorList>
            <consortium name="DOE Joint Genome Institute"/>
            <consortium name="Mycorrhizal Genomics Consortium"/>
            <person name="Kohler A."/>
            <person name="Kuo A."/>
            <person name="Nagy L.G."/>
            <person name="Floudas D."/>
            <person name="Copeland A."/>
            <person name="Barry K.W."/>
            <person name="Cichocki N."/>
            <person name="Veneault-Fourrey C."/>
            <person name="LaButti K."/>
            <person name="Lindquist E.A."/>
            <person name="Lipzen A."/>
            <person name="Lundell T."/>
            <person name="Morin E."/>
            <person name="Murat C."/>
            <person name="Riley R."/>
            <person name="Ohm R."/>
            <person name="Sun H."/>
            <person name="Tunlid A."/>
            <person name="Henrissat B."/>
            <person name="Grigoriev I.V."/>
            <person name="Hibbett D.S."/>
            <person name="Martin F."/>
        </authorList>
    </citation>
    <scope>NUCLEOTIDE SEQUENCE [LARGE SCALE GENOMIC DNA]</scope>
    <source>
        <strain evidence="11">MUT 4182</strain>
    </source>
</reference>
<evidence type="ECO:0000256" key="5">
    <source>
        <dbReference type="ARBA" id="ARBA00022723"/>
    </source>
</evidence>
<evidence type="ECO:0000256" key="9">
    <source>
        <dbReference type="ARBA" id="ARBA00031547"/>
    </source>
</evidence>
<gene>
    <name evidence="10" type="ORF">M407DRAFT_13433</name>
</gene>
<dbReference type="GO" id="GO:0005739">
    <property type="term" value="C:mitochondrion"/>
    <property type="evidence" value="ECO:0007669"/>
    <property type="project" value="TreeGrafter"/>
</dbReference>
<keyword evidence="6" id="KW-0547">Nucleotide-binding</keyword>
<evidence type="ECO:0000256" key="4">
    <source>
        <dbReference type="ARBA" id="ARBA00022695"/>
    </source>
</evidence>
<evidence type="ECO:0000256" key="8">
    <source>
        <dbReference type="ARBA" id="ARBA00022842"/>
    </source>
</evidence>
<dbReference type="Pfam" id="PF02696">
    <property type="entry name" value="SelO"/>
    <property type="match status" value="1"/>
</dbReference>
<dbReference type="STRING" id="1051891.A0A0C3QXA7"/>